<keyword evidence="2" id="KW-1185">Reference proteome</keyword>
<accession>A0A8J5RL71</accession>
<name>A0A8J5RL71_ZIZPA</name>
<evidence type="ECO:0000313" key="1">
    <source>
        <dbReference type="EMBL" id="KAG8051283.1"/>
    </source>
</evidence>
<proteinExistence type="predicted"/>
<evidence type="ECO:0000313" key="2">
    <source>
        <dbReference type="Proteomes" id="UP000729402"/>
    </source>
</evidence>
<gene>
    <name evidence="1" type="ORF">GUJ93_ZPchr0009g2065</name>
</gene>
<dbReference type="Proteomes" id="UP000729402">
    <property type="component" value="Unassembled WGS sequence"/>
</dbReference>
<protein>
    <submittedName>
        <fullName evidence="1">Uncharacterized protein</fullName>
    </submittedName>
</protein>
<comment type="caution">
    <text evidence="1">The sequence shown here is derived from an EMBL/GenBank/DDBJ whole genome shotgun (WGS) entry which is preliminary data.</text>
</comment>
<reference evidence="1" key="1">
    <citation type="journal article" date="2021" name="bioRxiv">
        <title>Whole Genome Assembly and Annotation of Northern Wild Rice, Zizania palustris L., Supports a Whole Genome Duplication in the Zizania Genus.</title>
        <authorList>
            <person name="Haas M."/>
            <person name="Kono T."/>
            <person name="Macchietto M."/>
            <person name="Millas R."/>
            <person name="McGilp L."/>
            <person name="Shao M."/>
            <person name="Duquette J."/>
            <person name="Hirsch C.N."/>
            <person name="Kimball J."/>
        </authorList>
    </citation>
    <scope>NUCLEOTIDE SEQUENCE</scope>
    <source>
        <tissue evidence="1">Fresh leaf tissue</tissue>
    </source>
</reference>
<dbReference type="EMBL" id="JAAALK010000289">
    <property type="protein sequence ID" value="KAG8051283.1"/>
    <property type="molecule type" value="Genomic_DNA"/>
</dbReference>
<sequence>MQRHIRHFTLACRDLDSLLSEQLCGLAAPLPKALVADVCVVASSNSSSLHAKVVPGRATVPKKLKQKKFAKFI</sequence>
<reference evidence="1" key="2">
    <citation type="submission" date="2021-02" db="EMBL/GenBank/DDBJ databases">
        <authorList>
            <person name="Kimball J.A."/>
            <person name="Haas M.W."/>
            <person name="Macchietto M."/>
            <person name="Kono T."/>
            <person name="Duquette J."/>
            <person name="Shao M."/>
        </authorList>
    </citation>
    <scope>NUCLEOTIDE SEQUENCE</scope>
    <source>
        <tissue evidence="1">Fresh leaf tissue</tissue>
    </source>
</reference>
<dbReference type="AlphaFoldDB" id="A0A8J5RL71"/>
<organism evidence="1 2">
    <name type="scientific">Zizania palustris</name>
    <name type="common">Northern wild rice</name>
    <dbReference type="NCBI Taxonomy" id="103762"/>
    <lineage>
        <taxon>Eukaryota</taxon>
        <taxon>Viridiplantae</taxon>
        <taxon>Streptophyta</taxon>
        <taxon>Embryophyta</taxon>
        <taxon>Tracheophyta</taxon>
        <taxon>Spermatophyta</taxon>
        <taxon>Magnoliopsida</taxon>
        <taxon>Liliopsida</taxon>
        <taxon>Poales</taxon>
        <taxon>Poaceae</taxon>
        <taxon>BOP clade</taxon>
        <taxon>Oryzoideae</taxon>
        <taxon>Oryzeae</taxon>
        <taxon>Zizaniinae</taxon>
        <taxon>Zizania</taxon>
    </lineage>
</organism>